<proteinExistence type="predicted"/>
<dbReference type="AlphaFoldDB" id="A0A2H6MV18"/>
<protein>
    <submittedName>
        <fullName evidence="1">Uncharacterized protein</fullName>
    </submittedName>
</protein>
<evidence type="ECO:0000313" key="1">
    <source>
        <dbReference type="EMBL" id="LAA18217.1"/>
    </source>
</evidence>
<organism evidence="1">
    <name type="scientific">Micrurus carvalhoi</name>
    <dbReference type="NCBI Taxonomy" id="3147026"/>
    <lineage>
        <taxon>Eukaryota</taxon>
        <taxon>Metazoa</taxon>
        <taxon>Chordata</taxon>
        <taxon>Craniata</taxon>
        <taxon>Vertebrata</taxon>
        <taxon>Euteleostomi</taxon>
        <taxon>Lepidosauria</taxon>
        <taxon>Squamata</taxon>
        <taxon>Bifurcata</taxon>
        <taxon>Unidentata</taxon>
        <taxon>Episquamata</taxon>
        <taxon>Toxicofera</taxon>
        <taxon>Serpentes</taxon>
        <taxon>Colubroidea</taxon>
        <taxon>Elapidae</taxon>
        <taxon>Elapinae</taxon>
        <taxon>Micrurus</taxon>
    </lineage>
</organism>
<sequence>MGGPSGKRPVGTQGAESGAWVSWEWGRSWVVQGKWAWACTRAPMASPTQEAFHIPFNNLHVLCFIGKRRDGGLLGDTFHLMTTVTSEHNGQAPLQSYLENYLYV</sequence>
<name>A0A2H6MV18_9SAUR</name>
<dbReference type="EMBL" id="IACI01004500">
    <property type="protein sequence ID" value="LAA18217.1"/>
    <property type="molecule type" value="Transcribed_RNA"/>
</dbReference>
<accession>A0A2H6MV18</accession>
<reference evidence="1" key="1">
    <citation type="submission" date="2017-07" db="EMBL/GenBank/DDBJ databases">
        <authorList>
            <person name="Mikheyev A."/>
            <person name="Grau M."/>
        </authorList>
    </citation>
    <scope>NUCLEOTIDE SEQUENCE</scope>
    <source>
        <tissue evidence="1">Venom_gland</tissue>
    </source>
</reference>
<reference evidence="1" key="2">
    <citation type="submission" date="2017-12" db="EMBL/GenBank/DDBJ databases">
        <title>Coralsnake Venomics: Analyses of Venom Gland Transcriptomes and Proteomes of Six Brazilian Taxa.</title>
        <authorList>
            <person name="Aird S.D."/>
            <person name="Jorge da Silva N."/>
            <person name="Qiu L."/>
            <person name="Villar-Briones A."/>
            <person name="Aparecida-Saddi V."/>
            <person name="Campos-Telles M.P."/>
            <person name="Grau M."/>
            <person name="Mikheyev A.S."/>
        </authorList>
    </citation>
    <scope>NUCLEOTIDE SEQUENCE</scope>
    <source>
        <tissue evidence="1">Venom_gland</tissue>
    </source>
</reference>